<sequence>MLTVVDAQQNTYAFDVDASIEVENFKAVVEADTDIPAAHQQLLFQNAPLTDAQKSLAAYGVQDGDLLVLRDTRQRTQTNPPDTDAAIAEAVRAQIRGSSNPALLEAAMESQEAFARTLALQREQLNQVQSLQQLANSDPFDVEAQKRIEEAIRQEQIAENMEHAMEYTPEAFGNVTMLYVDLKVNGHPVKAFVDSGAQATIISPECAERCGIMRLLDKRFSGVAKGVGTAKILGRVHSTQIQLGGDLFLPCAFTVLEGSSVDMLFGLDMLKRYQANIDLRKNALIIHDKAIPFLAEHELPKNHLTDPEHTSNSESKKAEEPSSSGGGRSQQQPNATSGTQTQKPQPTKTNTWSDEAITTLTNLGIDRNLAIQLLNASDGNTDIAASIYFQNM</sequence>
<dbReference type="PANTHER" id="PTHR15397:SF3">
    <property type="entry name" value="DNA DAMAGE INDUCIBLE 1 HOMOLOG 2"/>
    <property type="match status" value="1"/>
</dbReference>
<comment type="subunit">
    <text evidence="3">Binds ubiquitin and polyubiquitinated proteins.</text>
</comment>
<evidence type="ECO:0000256" key="5">
    <source>
        <dbReference type="ARBA" id="ARBA00022670"/>
    </source>
</evidence>
<keyword evidence="5" id="KW-0645">Protease</keyword>
<organism evidence="10 11">
    <name type="scientific">Malassezia brasiliensis</name>
    <dbReference type="NCBI Taxonomy" id="1821822"/>
    <lineage>
        <taxon>Eukaryota</taxon>
        <taxon>Fungi</taxon>
        <taxon>Dikarya</taxon>
        <taxon>Basidiomycota</taxon>
        <taxon>Ustilaginomycotina</taxon>
        <taxon>Malasseziomycetes</taxon>
        <taxon>Malasseziales</taxon>
        <taxon>Malasseziaceae</taxon>
        <taxon>Malassezia</taxon>
    </lineage>
</organism>
<dbReference type="InterPro" id="IPR009060">
    <property type="entry name" value="UBA-like_sf"/>
</dbReference>
<evidence type="ECO:0000313" key="10">
    <source>
        <dbReference type="EMBL" id="WFC94720.1"/>
    </source>
</evidence>
<feature type="domain" description="Ubiquitin-like" evidence="9">
    <location>
        <begin position="1"/>
        <end position="72"/>
    </location>
</feature>
<comment type="similarity">
    <text evidence="2">Belongs to the DDI1 family.</text>
</comment>
<dbReference type="SMART" id="SM00213">
    <property type="entry name" value="UBQ"/>
    <property type="match status" value="1"/>
</dbReference>
<dbReference type="SUPFAM" id="SSF54236">
    <property type="entry name" value="Ubiquitin-like"/>
    <property type="match status" value="1"/>
</dbReference>
<feature type="compositionally biased region" description="Low complexity" evidence="8">
    <location>
        <begin position="339"/>
        <end position="349"/>
    </location>
</feature>
<evidence type="ECO:0000256" key="4">
    <source>
        <dbReference type="ARBA" id="ARBA00021491"/>
    </source>
</evidence>
<protein>
    <recommendedName>
        <fullName evidence="4">DNA damage-inducible protein 1</fullName>
    </recommendedName>
</protein>
<dbReference type="AlphaFoldDB" id="A0AAF0DVC1"/>
<evidence type="ECO:0000256" key="2">
    <source>
        <dbReference type="ARBA" id="ARBA00009136"/>
    </source>
</evidence>
<dbReference type="GO" id="GO:0006508">
    <property type="term" value="P:proteolysis"/>
    <property type="evidence" value="ECO:0007669"/>
    <property type="project" value="UniProtKB-KW"/>
</dbReference>
<feature type="compositionally biased region" description="Basic and acidic residues" evidence="8">
    <location>
        <begin position="298"/>
        <end position="320"/>
    </location>
</feature>
<keyword evidence="7" id="KW-0378">Hydrolase</keyword>
<evidence type="ECO:0000313" key="11">
    <source>
        <dbReference type="Proteomes" id="UP001216638"/>
    </source>
</evidence>
<gene>
    <name evidence="10" type="primary">DDI1</name>
    <name evidence="10" type="ORF">MBRA1_001354</name>
</gene>
<dbReference type="Gene3D" id="3.10.20.90">
    <property type="entry name" value="Phosphatidylinositol 3-kinase Catalytic Subunit, Chain A, domain 1"/>
    <property type="match status" value="1"/>
</dbReference>
<dbReference type="CDD" id="cd05479">
    <property type="entry name" value="RP_DDI"/>
    <property type="match status" value="1"/>
</dbReference>
<feature type="region of interest" description="Disordered" evidence="8">
    <location>
        <begin position="298"/>
        <end position="354"/>
    </location>
</feature>
<dbReference type="Pfam" id="PF09668">
    <property type="entry name" value="Asp_protease"/>
    <property type="match status" value="1"/>
</dbReference>
<proteinExistence type="inferred from homology"/>
<dbReference type="EMBL" id="CP119951">
    <property type="protein sequence ID" value="WFC94720.1"/>
    <property type="molecule type" value="Genomic_DNA"/>
</dbReference>
<dbReference type="PANTHER" id="PTHR15397">
    <property type="entry name" value="SODIUM-GLUCOSE COTRANSPORTER REGULATORY PROTEIN -RELATED"/>
    <property type="match status" value="1"/>
</dbReference>
<dbReference type="GO" id="GO:0004190">
    <property type="term" value="F:aspartic-type endopeptidase activity"/>
    <property type="evidence" value="ECO:0007669"/>
    <property type="project" value="UniProtKB-KW"/>
</dbReference>
<keyword evidence="6" id="KW-0064">Aspartyl protease</keyword>
<evidence type="ECO:0000256" key="7">
    <source>
        <dbReference type="ARBA" id="ARBA00022801"/>
    </source>
</evidence>
<dbReference type="InterPro" id="IPR019103">
    <property type="entry name" value="Peptidase_aspartic_DDI1-type"/>
</dbReference>
<dbReference type="InterPro" id="IPR033882">
    <property type="entry name" value="DDI1_N"/>
</dbReference>
<accession>A0AAF0DVC1</accession>
<comment type="function">
    <text evidence="1">Probable aspartic protease. May be involved in the regulation of exocytosis. Acts as a linker between the 19S proteasome and polyubiquitinated proteins via UBA domain interactions with ubiquitin for their subsequent degradation. Required for S-phase checkpoint control.</text>
</comment>
<dbReference type="Gene3D" id="2.40.70.10">
    <property type="entry name" value="Acid Proteases"/>
    <property type="match status" value="1"/>
</dbReference>
<evidence type="ECO:0000259" key="9">
    <source>
        <dbReference type="SMART" id="SM00213"/>
    </source>
</evidence>
<evidence type="ECO:0000256" key="6">
    <source>
        <dbReference type="ARBA" id="ARBA00022750"/>
    </source>
</evidence>
<evidence type="ECO:0000256" key="1">
    <source>
        <dbReference type="ARBA" id="ARBA00003231"/>
    </source>
</evidence>
<reference evidence="10" key="1">
    <citation type="submission" date="2023-03" db="EMBL/GenBank/DDBJ databases">
        <title>Mating type loci evolution in Malassezia.</title>
        <authorList>
            <person name="Coelho M.A."/>
        </authorList>
    </citation>
    <scope>NUCLEOTIDE SEQUENCE</scope>
    <source>
        <strain evidence="10">CBS 14135</strain>
    </source>
</reference>
<dbReference type="Gene3D" id="1.10.8.10">
    <property type="entry name" value="DNA helicase RuvA subunit, C-terminal domain"/>
    <property type="match status" value="1"/>
</dbReference>
<dbReference type="InterPro" id="IPR000626">
    <property type="entry name" value="Ubiquitin-like_dom"/>
</dbReference>
<keyword evidence="11" id="KW-1185">Reference proteome</keyword>
<dbReference type="InterPro" id="IPR021109">
    <property type="entry name" value="Peptidase_aspartic_dom_sf"/>
</dbReference>
<dbReference type="SUPFAM" id="SSF50630">
    <property type="entry name" value="Acid proteases"/>
    <property type="match status" value="1"/>
</dbReference>
<dbReference type="CDD" id="cd01796">
    <property type="entry name" value="Ubl_Ddi1_like"/>
    <property type="match status" value="1"/>
</dbReference>
<dbReference type="Pfam" id="PF00240">
    <property type="entry name" value="ubiquitin"/>
    <property type="match status" value="1"/>
</dbReference>
<evidence type="ECO:0000256" key="3">
    <source>
        <dbReference type="ARBA" id="ARBA00011128"/>
    </source>
</evidence>
<dbReference type="InterPro" id="IPR029071">
    <property type="entry name" value="Ubiquitin-like_domsf"/>
</dbReference>
<name>A0AAF0DVC1_9BASI</name>
<dbReference type="SUPFAM" id="SSF46934">
    <property type="entry name" value="UBA-like"/>
    <property type="match status" value="1"/>
</dbReference>
<evidence type="ECO:0000256" key="8">
    <source>
        <dbReference type="SAM" id="MobiDB-lite"/>
    </source>
</evidence>
<dbReference type="Proteomes" id="UP001216638">
    <property type="component" value="Chromosome 1"/>
</dbReference>